<gene>
    <name evidence="2" type="ORF">Psuf_061500</name>
</gene>
<reference evidence="2 3" key="1">
    <citation type="submission" date="2020-03" db="EMBL/GenBank/DDBJ databases">
        <title>Whole genome shotgun sequence of Phytohabitans suffuscus NBRC 105367.</title>
        <authorList>
            <person name="Komaki H."/>
            <person name="Tamura T."/>
        </authorList>
    </citation>
    <scope>NUCLEOTIDE SEQUENCE [LARGE SCALE GENOMIC DNA]</scope>
    <source>
        <strain evidence="2 3">NBRC 105367</strain>
    </source>
</reference>
<dbReference type="KEGG" id="psuu:Psuf_061500"/>
<proteinExistence type="predicted"/>
<feature type="region of interest" description="Disordered" evidence="1">
    <location>
        <begin position="51"/>
        <end position="70"/>
    </location>
</feature>
<evidence type="ECO:0000313" key="3">
    <source>
        <dbReference type="Proteomes" id="UP000503011"/>
    </source>
</evidence>
<protein>
    <submittedName>
        <fullName evidence="2">Uncharacterized protein</fullName>
    </submittedName>
</protein>
<keyword evidence="3" id="KW-1185">Reference proteome</keyword>
<name>A0A6F8YRR1_9ACTN</name>
<sequence>MQARRPLEQARLQHVEVPRRVRIGSSGVPNENGPGREPPGLLAELVDRVASGGGSTMTTSTDTPSTLNRL</sequence>
<dbReference type="AlphaFoldDB" id="A0A6F8YRR1"/>
<evidence type="ECO:0000313" key="2">
    <source>
        <dbReference type="EMBL" id="BCB88837.1"/>
    </source>
</evidence>
<organism evidence="2 3">
    <name type="scientific">Phytohabitans suffuscus</name>
    <dbReference type="NCBI Taxonomy" id="624315"/>
    <lineage>
        <taxon>Bacteria</taxon>
        <taxon>Bacillati</taxon>
        <taxon>Actinomycetota</taxon>
        <taxon>Actinomycetes</taxon>
        <taxon>Micromonosporales</taxon>
        <taxon>Micromonosporaceae</taxon>
    </lineage>
</organism>
<feature type="compositionally biased region" description="Low complexity" evidence="1">
    <location>
        <begin position="56"/>
        <end position="70"/>
    </location>
</feature>
<feature type="region of interest" description="Disordered" evidence="1">
    <location>
        <begin position="21"/>
        <end position="40"/>
    </location>
</feature>
<reference evidence="2 3" key="2">
    <citation type="submission" date="2020-03" db="EMBL/GenBank/DDBJ databases">
        <authorList>
            <person name="Ichikawa N."/>
            <person name="Kimura A."/>
            <person name="Kitahashi Y."/>
            <person name="Uohara A."/>
        </authorList>
    </citation>
    <scope>NUCLEOTIDE SEQUENCE [LARGE SCALE GENOMIC DNA]</scope>
    <source>
        <strain evidence="2 3">NBRC 105367</strain>
    </source>
</reference>
<dbReference type="Proteomes" id="UP000503011">
    <property type="component" value="Chromosome"/>
</dbReference>
<evidence type="ECO:0000256" key="1">
    <source>
        <dbReference type="SAM" id="MobiDB-lite"/>
    </source>
</evidence>
<accession>A0A6F8YRR1</accession>
<dbReference type="EMBL" id="AP022871">
    <property type="protein sequence ID" value="BCB88837.1"/>
    <property type="molecule type" value="Genomic_DNA"/>
</dbReference>
<feature type="compositionally biased region" description="Low complexity" evidence="1">
    <location>
        <begin position="27"/>
        <end position="40"/>
    </location>
</feature>